<comment type="caution">
    <text evidence="1">The sequence shown here is derived from an EMBL/GenBank/DDBJ whole genome shotgun (WGS) entry which is preliminary data.</text>
</comment>
<name>A0ACB9Z928_9PEZI</name>
<gene>
    <name evidence="1" type="ORF">F4820DRAFT_192709</name>
</gene>
<protein>
    <submittedName>
        <fullName evidence="1">Uncharacterized protein</fullName>
    </submittedName>
</protein>
<reference evidence="1 2" key="1">
    <citation type="journal article" date="2022" name="New Phytol.">
        <title>Ecological generalism drives hyperdiversity of secondary metabolite gene clusters in xylarialean endophytes.</title>
        <authorList>
            <person name="Franco M.E.E."/>
            <person name="Wisecaver J.H."/>
            <person name="Arnold A.E."/>
            <person name="Ju Y.M."/>
            <person name="Slot J.C."/>
            <person name="Ahrendt S."/>
            <person name="Moore L.P."/>
            <person name="Eastman K.E."/>
            <person name="Scott K."/>
            <person name="Konkel Z."/>
            <person name="Mondo S.J."/>
            <person name="Kuo A."/>
            <person name="Hayes R.D."/>
            <person name="Haridas S."/>
            <person name="Andreopoulos B."/>
            <person name="Riley R."/>
            <person name="LaButti K."/>
            <person name="Pangilinan J."/>
            <person name="Lipzen A."/>
            <person name="Amirebrahimi M."/>
            <person name="Yan J."/>
            <person name="Adam C."/>
            <person name="Keymanesh K."/>
            <person name="Ng V."/>
            <person name="Louie K."/>
            <person name="Northen T."/>
            <person name="Drula E."/>
            <person name="Henrissat B."/>
            <person name="Hsieh H.M."/>
            <person name="Youens-Clark K."/>
            <person name="Lutzoni F."/>
            <person name="Miadlikowska J."/>
            <person name="Eastwood D.C."/>
            <person name="Hamelin R.C."/>
            <person name="Grigoriev I.V."/>
            <person name="U'Ren J.M."/>
        </authorList>
    </citation>
    <scope>NUCLEOTIDE SEQUENCE [LARGE SCALE GENOMIC DNA]</scope>
    <source>
        <strain evidence="1 2">CBS 119005</strain>
    </source>
</reference>
<evidence type="ECO:0000313" key="1">
    <source>
        <dbReference type="EMBL" id="KAI4867675.1"/>
    </source>
</evidence>
<evidence type="ECO:0000313" key="2">
    <source>
        <dbReference type="Proteomes" id="UP001497700"/>
    </source>
</evidence>
<keyword evidence="2" id="KW-1185">Reference proteome</keyword>
<sequence length="316" mass="36285">MATFIAFGGLSHDKQQFSNKRNRSTKYTISSGLPIVQYHKSVTGEEFEDMLKRSCDEEYSNAKPEYDKDIMETLAGTYSWQSFWKLMLYVFGCSPWDLETWGLRLSLTEKEKTVKLLGRLLPHPVWECRVDILRFVLQKTITYRYGSDMEPLGPLAPGIAKGVVKAKPPNAADTALAMWEESNPRTNHNIDQLLKEISKKVAASKSKPKSANLLILEPEDVIIVSEALDTIQVYTVDQYWDSFVRYQPNWPGGMTPYDAETIIRWDGLNLSEKENRWVLGAPDIPPREREHNEELRYWRSQGCDSQAARLVTWGDI</sequence>
<accession>A0ACB9Z928</accession>
<dbReference type="EMBL" id="MU393445">
    <property type="protein sequence ID" value="KAI4867675.1"/>
    <property type="molecule type" value="Genomic_DNA"/>
</dbReference>
<organism evidence="1 2">
    <name type="scientific">Hypoxylon rubiginosum</name>
    <dbReference type="NCBI Taxonomy" id="110542"/>
    <lineage>
        <taxon>Eukaryota</taxon>
        <taxon>Fungi</taxon>
        <taxon>Dikarya</taxon>
        <taxon>Ascomycota</taxon>
        <taxon>Pezizomycotina</taxon>
        <taxon>Sordariomycetes</taxon>
        <taxon>Xylariomycetidae</taxon>
        <taxon>Xylariales</taxon>
        <taxon>Hypoxylaceae</taxon>
        <taxon>Hypoxylon</taxon>
    </lineage>
</organism>
<proteinExistence type="predicted"/>
<dbReference type="Proteomes" id="UP001497700">
    <property type="component" value="Unassembled WGS sequence"/>
</dbReference>